<protein>
    <recommendedName>
        <fullName evidence="4">Integrase core domain containing protein</fullName>
    </recommendedName>
</protein>
<reference evidence="3" key="1">
    <citation type="journal article" date="2011" name="Nature">
        <title>Genome sequence and analysis of the tuber crop potato.</title>
        <authorList>
            <consortium name="The Potato Genome Sequencing Consortium"/>
        </authorList>
    </citation>
    <scope>NUCLEOTIDE SEQUENCE [LARGE SCALE GENOMIC DNA]</scope>
    <source>
        <strain evidence="3">cv. DM1-3 516 R44</strain>
    </source>
</reference>
<evidence type="ECO:0008006" key="4">
    <source>
        <dbReference type="Google" id="ProtNLM"/>
    </source>
</evidence>
<evidence type="ECO:0000256" key="1">
    <source>
        <dbReference type="SAM" id="MobiDB-lite"/>
    </source>
</evidence>
<reference evidence="2" key="2">
    <citation type="submission" date="2015-06" db="UniProtKB">
        <authorList>
            <consortium name="EnsemblPlants"/>
        </authorList>
    </citation>
    <scope>IDENTIFICATION</scope>
    <source>
        <strain evidence="2">DM1-3 516 R44</strain>
    </source>
</reference>
<feature type="compositionally biased region" description="Basic residues" evidence="1">
    <location>
        <begin position="1"/>
        <end position="17"/>
    </location>
</feature>
<feature type="compositionally biased region" description="Polar residues" evidence="1">
    <location>
        <begin position="86"/>
        <end position="104"/>
    </location>
</feature>
<sequence length="104" mass="11899">MARLKAARRNMPPRHIRPQQFRRTDKSESTEASSSRKIHSDTDVPSWARQFVNAIHAFKAVHDLDNMVEENIITEAEVERKENENLKQTNNNLGTDAQTNGETA</sequence>
<evidence type="ECO:0000313" key="3">
    <source>
        <dbReference type="Proteomes" id="UP000011115"/>
    </source>
</evidence>
<dbReference type="Proteomes" id="UP000011115">
    <property type="component" value="Unassembled WGS sequence"/>
</dbReference>
<dbReference type="InParanoid" id="M1DY54"/>
<organism evidence="2 3">
    <name type="scientific">Solanum tuberosum</name>
    <name type="common">Potato</name>
    <dbReference type="NCBI Taxonomy" id="4113"/>
    <lineage>
        <taxon>Eukaryota</taxon>
        <taxon>Viridiplantae</taxon>
        <taxon>Streptophyta</taxon>
        <taxon>Embryophyta</taxon>
        <taxon>Tracheophyta</taxon>
        <taxon>Spermatophyta</taxon>
        <taxon>Magnoliopsida</taxon>
        <taxon>eudicotyledons</taxon>
        <taxon>Gunneridae</taxon>
        <taxon>Pentapetalae</taxon>
        <taxon>asterids</taxon>
        <taxon>lamiids</taxon>
        <taxon>Solanales</taxon>
        <taxon>Solanaceae</taxon>
        <taxon>Solanoideae</taxon>
        <taxon>Solaneae</taxon>
        <taxon>Solanum</taxon>
    </lineage>
</organism>
<dbReference type="AlphaFoldDB" id="M1DY54"/>
<proteinExistence type="predicted"/>
<dbReference type="Gramene" id="PGSC0003DMT400096306">
    <property type="protein sequence ID" value="PGSC0003DMT400096306"/>
    <property type="gene ID" value="PGSC0003DMG400045877"/>
</dbReference>
<dbReference type="HOGENOM" id="CLU_029307_7_4_1"/>
<feature type="region of interest" description="Disordered" evidence="1">
    <location>
        <begin position="1"/>
        <end position="45"/>
    </location>
</feature>
<evidence type="ECO:0000313" key="2">
    <source>
        <dbReference type="EnsemblPlants" id="PGSC0003DMT400096306"/>
    </source>
</evidence>
<dbReference type="PaxDb" id="4113-PGSC0003DMT400096306"/>
<accession>M1DY54</accession>
<dbReference type="EnsemblPlants" id="PGSC0003DMT400096306">
    <property type="protein sequence ID" value="PGSC0003DMT400096306"/>
    <property type="gene ID" value="PGSC0003DMG400045877"/>
</dbReference>
<keyword evidence="3" id="KW-1185">Reference proteome</keyword>
<name>M1DY54_SOLTU</name>
<feature type="region of interest" description="Disordered" evidence="1">
    <location>
        <begin position="79"/>
        <end position="104"/>
    </location>
</feature>